<organism evidence="1 2">
    <name type="scientific">Pluteus cervinus</name>
    <dbReference type="NCBI Taxonomy" id="181527"/>
    <lineage>
        <taxon>Eukaryota</taxon>
        <taxon>Fungi</taxon>
        <taxon>Dikarya</taxon>
        <taxon>Basidiomycota</taxon>
        <taxon>Agaricomycotina</taxon>
        <taxon>Agaricomycetes</taxon>
        <taxon>Agaricomycetidae</taxon>
        <taxon>Agaricales</taxon>
        <taxon>Pluteineae</taxon>
        <taxon>Pluteaceae</taxon>
        <taxon>Pluteus</taxon>
    </lineage>
</organism>
<name>A0ACD3BI78_9AGAR</name>
<gene>
    <name evidence="1" type="ORF">BDN72DRAFT_891067</name>
</gene>
<evidence type="ECO:0000313" key="1">
    <source>
        <dbReference type="EMBL" id="TFK77312.1"/>
    </source>
</evidence>
<accession>A0ACD3BI78</accession>
<protein>
    <submittedName>
        <fullName evidence="1">Seryl-tRNA synthetase</fullName>
    </submittedName>
</protein>
<evidence type="ECO:0000313" key="2">
    <source>
        <dbReference type="Proteomes" id="UP000308600"/>
    </source>
</evidence>
<proteinExistence type="predicted"/>
<dbReference type="EMBL" id="ML208259">
    <property type="protein sequence ID" value="TFK77312.1"/>
    <property type="molecule type" value="Genomic_DNA"/>
</dbReference>
<keyword evidence="2" id="KW-1185">Reference proteome</keyword>
<sequence length="479" mass="52310">MHLIFISPSRCQLYFSTAASLASAASNSSGLPNPRIDYRAIADNALYKTNNALNRKASIPVDGIQAVVRLYSEHKRISADLNAKRNERSKVGERIRKTSDPSAKKIVFDGALKLKKEVAALEEKLASLEVQLGSLSSAIPNDTHPNAPLGPESAAITLSTHGPEPIPADPARDHVSICKKLDFLDFESAATVTGSSWYYLLNEAALLEIALTNYAMSIALKHGFTPVIPPDVVRSDIASRCGFQPRDQADLAQMYRIDSSHSPGSPELVLAGTAEIPLAGMFAGKVFSSNDLPMKVVGVGHAFRAEAGARGADTRGLYRVHQFTKVELFAVTPEEASETMMEELLKLQKEILLGLQLPFRILDMPTEELGASAYRKYDIEAWMPGRGSWGEVSSLSNCTDYQSRRLHIRYRPNTPSSGIPFAHTLNGTAAAIPRLLVALLENGATFDEKSEIKSIRLPSILKPFWIGLENGRNIVEWSD</sequence>
<dbReference type="Proteomes" id="UP000308600">
    <property type="component" value="Unassembled WGS sequence"/>
</dbReference>
<reference evidence="1 2" key="1">
    <citation type="journal article" date="2019" name="Nat. Ecol. Evol.">
        <title>Megaphylogeny resolves global patterns of mushroom evolution.</title>
        <authorList>
            <person name="Varga T."/>
            <person name="Krizsan K."/>
            <person name="Foldi C."/>
            <person name="Dima B."/>
            <person name="Sanchez-Garcia M."/>
            <person name="Sanchez-Ramirez S."/>
            <person name="Szollosi G.J."/>
            <person name="Szarkandi J.G."/>
            <person name="Papp V."/>
            <person name="Albert L."/>
            <person name="Andreopoulos W."/>
            <person name="Angelini C."/>
            <person name="Antonin V."/>
            <person name="Barry K.W."/>
            <person name="Bougher N.L."/>
            <person name="Buchanan P."/>
            <person name="Buyck B."/>
            <person name="Bense V."/>
            <person name="Catcheside P."/>
            <person name="Chovatia M."/>
            <person name="Cooper J."/>
            <person name="Damon W."/>
            <person name="Desjardin D."/>
            <person name="Finy P."/>
            <person name="Geml J."/>
            <person name="Haridas S."/>
            <person name="Hughes K."/>
            <person name="Justo A."/>
            <person name="Karasinski D."/>
            <person name="Kautmanova I."/>
            <person name="Kiss B."/>
            <person name="Kocsube S."/>
            <person name="Kotiranta H."/>
            <person name="LaButti K.M."/>
            <person name="Lechner B.E."/>
            <person name="Liimatainen K."/>
            <person name="Lipzen A."/>
            <person name="Lukacs Z."/>
            <person name="Mihaltcheva S."/>
            <person name="Morgado L.N."/>
            <person name="Niskanen T."/>
            <person name="Noordeloos M.E."/>
            <person name="Ohm R.A."/>
            <person name="Ortiz-Santana B."/>
            <person name="Ovrebo C."/>
            <person name="Racz N."/>
            <person name="Riley R."/>
            <person name="Savchenko A."/>
            <person name="Shiryaev A."/>
            <person name="Soop K."/>
            <person name="Spirin V."/>
            <person name="Szebenyi C."/>
            <person name="Tomsovsky M."/>
            <person name="Tulloss R.E."/>
            <person name="Uehling J."/>
            <person name="Grigoriev I.V."/>
            <person name="Vagvolgyi C."/>
            <person name="Papp T."/>
            <person name="Martin F.M."/>
            <person name="Miettinen O."/>
            <person name="Hibbett D.S."/>
            <person name="Nagy L.G."/>
        </authorList>
    </citation>
    <scope>NUCLEOTIDE SEQUENCE [LARGE SCALE GENOMIC DNA]</scope>
    <source>
        <strain evidence="1 2">NL-1719</strain>
    </source>
</reference>